<gene>
    <name evidence="2" type="ORF">NFC81_02430</name>
</gene>
<feature type="coiled-coil region" evidence="1">
    <location>
        <begin position="343"/>
        <end position="370"/>
    </location>
</feature>
<protein>
    <submittedName>
        <fullName evidence="2">Hemagglutinin repeat-containing protein</fullName>
    </submittedName>
</protein>
<accession>A0AB38YHR9</accession>
<dbReference type="AlphaFoldDB" id="A0AB38YHR9"/>
<dbReference type="GO" id="GO:0003824">
    <property type="term" value="F:catalytic activity"/>
    <property type="evidence" value="ECO:0007669"/>
    <property type="project" value="UniProtKB-ARBA"/>
</dbReference>
<dbReference type="InterPro" id="IPR025157">
    <property type="entry name" value="Hemagglutinin_rpt"/>
</dbReference>
<name>A0AB38YHR9_9GAMM</name>
<dbReference type="Gene3D" id="1.20.1600.10">
    <property type="entry name" value="Outer membrane efflux proteins (OEP)"/>
    <property type="match status" value="1"/>
</dbReference>
<dbReference type="Pfam" id="PF13332">
    <property type="entry name" value="Fil_haemagg_2"/>
    <property type="match status" value="1"/>
</dbReference>
<dbReference type="RefSeq" id="WP_304995949.1">
    <property type="nucleotide sequence ID" value="NZ_CP101717.1"/>
</dbReference>
<proteinExistence type="predicted"/>
<evidence type="ECO:0000313" key="2">
    <source>
        <dbReference type="EMBL" id="WLD58663.1"/>
    </source>
</evidence>
<organism evidence="2">
    <name type="scientific">Salinispirillum sp. LH 10-3-1</name>
    <dbReference type="NCBI Taxonomy" id="2952525"/>
    <lineage>
        <taxon>Bacteria</taxon>
        <taxon>Pseudomonadati</taxon>
        <taxon>Pseudomonadota</taxon>
        <taxon>Gammaproteobacteria</taxon>
        <taxon>Oceanospirillales</taxon>
        <taxon>Saccharospirillaceae</taxon>
        <taxon>Salinispirillum</taxon>
    </lineage>
</organism>
<reference evidence="2" key="1">
    <citation type="submission" date="2022-07" db="EMBL/GenBank/DDBJ databases">
        <title>Complete genome sequence of Salinispirillum sp. LH10-3-1 capable of multiple carbohydrate inversion isolated from a soda lake.</title>
        <authorList>
            <person name="Liu J."/>
            <person name="Zhai Y."/>
            <person name="Zhang H."/>
            <person name="Yang H."/>
            <person name="Qu J."/>
            <person name="Li J."/>
        </authorList>
    </citation>
    <scope>NUCLEOTIDE SEQUENCE</scope>
    <source>
        <strain evidence="2">LH 10-3-1</strain>
    </source>
</reference>
<dbReference type="GO" id="GO:0015562">
    <property type="term" value="F:efflux transmembrane transporter activity"/>
    <property type="evidence" value="ECO:0007669"/>
    <property type="project" value="InterPro"/>
</dbReference>
<evidence type="ECO:0000256" key="1">
    <source>
        <dbReference type="SAM" id="Coils"/>
    </source>
</evidence>
<keyword evidence="1" id="KW-0175">Coiled coil</keyword>
<dbReference type="SUPFAM" id="SSF56954">
    <property type="entry name" value="Outer membrane efflux proteins (OEP)"/>
    <property type="match status" value="1"/>
</dbReference>
<sequence length="1146" mass="118986">MVLVTTPAIIGIAKTVQKRLGDGFYEQQMVREQIITQTGQRFLGNNNNDEEQYRNLMNAGVTFAQAHQLRPGIALTASQVAALTTDIVWLVEQQVALPDGRIETVLVPRVYTVVRDGDLDIGGTLLAGRNVEIDLEGDLTNSGTILAKETLQIDADNLHNNGGDIGGSRVFITTEEDLNVTGGRVVAENVMVLDVGNDLNVITTVAHGSGGSTEQNSSGTFAGFTATRTTTATYTSTEIGQQAGLYVTSEQGQMVARAEASDEIGTQISSGGNAAFVAGNDFHARAAEVQADGTLYVQAEGDVLVGGQQATFVNETETETEVTSLTVGVRNAYVDAYNAAANVNSAYKAVERANSALKEAERRFERGEITESALRDYKINHATAVAGLAQAQIAAGTTIASAATSAATGGTGFYASVNAEVSHSSSYSQSTQGVWQGSSIQAGSLTVSGENATFQGSDIAAGLASLNSTNTSFTAGVNTSSTQTESSSVNASMSYSTRSNVGLSGSAGANAATSSSDSTQYVNSRLNVGHLESNSDTFSLIGAELQAQTANMDVGNLHIESLQDTHRSANGSIGGNVGVGSSGVNSIGVNAGMGSSNGNQVGNQTQLLIADGANSQITADHTNLVGGLVANATRNENGELVDHGQLNLTTNTLSVSDLDNRSSNQQVGTNMNFGQSSTTVGAQNAGHITEGQTQATLGLGNVQVGGETLDDSNAPANLNRDIADAHITTRDQQTGGLDASATLEYSQLTVEGWSTIIDDQLSLASNTLTAANGAGRDVQLVGNAVGEGVHIISGGNENVENIIGFGGLIPTTLNNGGLMNQAPILLGADDINQRNMVVVSSDSDYVKANPELGWVSIEEMPGYSFLSPAKQAELAGIMVSTSTLDITPETSTFQNATNGIRNTESAAIFNGMTQTHDLLNGDPDQEILFTQNYNPTRGMVADLAESGVDALVNLTGWSFLSTSVARQTGQFMSDVAEAQGENGANFAHHSQANLLAYSGLLANVGNNNTANVDFDIQNTNITYASYGSPVNSLDLNRILSPAGIQLNVSSTNPGDFVGEVLGGNYGVYIKDLVGGQVNIVTHEDGGMNQFVYSQAPVVDLPTISTPAPGNNGSNIDKLFNLFSSGSPHSNYNCLGAQCGAQPQETQ</sequence>
<dbReference type="EMBL" id="CP101717">
    <property type="protein sequence ID" value="WLD58663.1"/>
    <property type="molecule type" value="Genomic_DNA"/>
</dbReference>